<dbReference type="OrthoDB" id="3404679at2"/>
<dbReference type="AlphaFoldDB" id="A0A1H2HKB7"/>
<proteinExistence type="predicted"/>
<dbReference type="GO" id="GO:0016747">
    <property type="term" value="F:acyltransferase activity, transferring groups other than amino-acyl groups"/>
    <property type="evidence" value="ECO:0007669"/>
    <property type="project" value="InterPro"/>
</dbReference>
<feature type="transmembrane region" description="Helical" evidence="1">
    <location>
        <begin position="195"/>
        <end position="222"/>
    </location>
</feature>
<dbReference type="InterPro" id="IPR002656">
    <property type="entry name" value="Acyl_transf_3_dom"/>
</dbReference>
<dbReference type="EMBL" id="FNLM01000034">
    <property type="protein sequence ID" value="SDU32222.1"/>
    <property type="molecule type" value="Genomic_DNA"/>
</dbReference>
<keyword evidence="1" id="KW-1133">Transmembrane helix</keyword>
<protein>
    <submittedName>
        <fullName evidence="3">Peptidoglycan/LPS O-acetylase OafA/YrhL, contains acyltransferase and SGNH-hydrolase domains</fullName>
    </submittedName>
</protein>
<dbReference type="GO" id="GO:0016020">
    <property type="term" value="C:membrane"/>
    <property type="evidence" value="ECO:0007669"/>
    <property type="project" value="TreeGrafter"/>
</dbReference>
<feature type="transmembrane region" description="Helical" evidence="1">
    <location>
        <begin position="346"/>
        <end position="367"/>
    </location>
</feature>
<feature type="transmembrane region" description="Helical" evidence="1">
    <location>
        <begin position="95"/>
        <end position="117"/>
    </location>
</feature>
<name>A0A1H2HKB7_9ACTN</name>
<dbReference type="GO" id="GO:0016787">
    <property type="term" value="F:hydrolase activity"/>
    <property type="evidence" value="ECO:0007669"/>
    <property type="project" value="UniProtKB-KW"/>
</dbReference>
<dbReference type="Pfam" id="PF01757">
    <property type="entry name" value="Acyl_transf_3"/>
    <property type="match status" value="1"/>
</dbReference>
<dbReference type="RefSeq" id="WP_074848995.1">
    <property type="nucleotide sequence ID" value="NZ_FNLM01000034.1"/>
</dbReference>
<keyword evidence="3" id="KW-0012">Acyltransferase</keyword>
<dbReference type="InterPro" id="IPR050879">
    <property type="entry name" value="Acyltransferase_3"/>
</dbReference>
<evidence type="ECO:0000259" key="2">
    <source>
        <dbReference type="Pfam" id="PF01757"/>
    </source>
</evidence>
<keyword evidence="1" id="KW-0812">Transmembrane</keyword>
<evidence type="ECO:0000313" key="4">
    <source>
        <dbReference type="Proteomes" id="UP000183180"/>
    </source>
</evidence>
<feature type="transmembrane region" description="Helical" evidence="1">
    <location>
        <begin position="253"/>
        <end position="270"/>
    </location>
</feature>
<evidence type="ECO:0000256" key="1">
    <source>
        <dbReference type="SAM" id="Phobius"/>
    </source>
</evidence>
<organism evidence="3 4">
    <name type="scientific">Gordonia westfalica</name>
    <dbReference type="NCBI Taxonomy" id="158898"/>
    <lineage>
        <taxon>Bacteria</taxon>
        <taxon>Bacillati</taxon>
        <taxon>Actinomycetota</taxon>
        <taxon>Actinomycetes</taxon>
        <taxon>Mycobacteriales</taxon>
        <taxon>Gordoniaceae</taxon>
        <taxon>Gordonia</taxon>
    </lineage>
</organism>
<keyword evidence="3" id="KW-0808">Transferase</keyword>
<feature type="transmembrane region" description="Helical" evidence="1">
    <location>
        <begin position="282"/>
        <end position="300"/>
    </location>
</feature>
<dbReference type="PANTHER" id="PTHR23028">
    <property type="entry name" value="ACETYLTRANSFERASE"/>
    <property type="match status" value="1"/>
</dbReference>
<evidence type="ECO:0000313" key="3">
    <source>
        <dbReference type="EMBL" id="SDU32222.1"/>
    </source>
</evidence>
<accession>A0A1H2HKB7</accession>
<feature type="domain" description="Acyltransferase 3" evidence="2">
    <location>
        <begin position="24"/>
        <end position="364"/>
    </location>
</feature>
<dbReference type="STRING" id="158898.SAMN04488548_134514"/>
<feature type="transmembrane region" description="Helical" evidence="1">
    <location>
        <begin position="166"/>
        <end position="183"/>
    </location>
</feature>
<sequence length="417" mass="45168">MAVAVDAVRGEQPQPSYRERWLDVQGLRAVAVLVVVLDHVGMPGFPGGFVGVDVFFVISGYVITRMLLRRPGRSDSTQSQGAWFLDFYAKRARRIVPAATLVIALTVIATFELTNFLRGARVLPDATSASLFLANFHFIATGTDYARLGGDPSPLQHYWSLAVEEQFYLVWPSVVLVAIVGAARTRRVTLRQMLVGLLIAIVAVSYLYSIMLTPANGVAAFFSPLTRAWELAIGCLIAVAGPWLAAKIATSPVTATILGWSGVAAIAWAVTCLDDSSRFPGWVAAIPVLGAAAILVAGMREKPTAPAAVLGTRTFVYIGDLSYSLYLVHWPIFTITAARIGDDFSLPVQLLLIAASFVLAAAMYHAFENPIRRSHTLATRPWPSLAIVPVSIAVVFAVAAFERYRWALPVPLVQQLF</sequence>
<feature type="transmembrane region" description="Helical" evidence="1">
    <location>
        <begin position="379"/>
        <end position="401"/>
    </location>
</feature>
<reference evidence="3 4" key="1">
    <citation type="submission" date="2016-10" db="EMBL/GenBank/DDBJ databases">
        <authorList>
            <person name="de Groot N.N."/>
        </authorList>
    </citation>
    <scope>NUCLEOTIDE SEQUENCE [LARGE SCALE GENOMIC DNA]</scope>
    <source>
        <strain evidence="3 4">DSM 44215</strain>
    </source>
</reference>
<keyword evidence="1" id="KW-0472">Membrane</keyword>
<dbReference type="Proteomes" id="UP000183180">
    <property type="component" value="Unassembled WGS sequence"/>
</dbReference>
<dbReference type="PANTHER" id="PTHR23028:SF53">
    <property type="entry name" value="ACYL_TRANSF_3 DOMAIN-CONTAINING PROTEIN"/>
    <property type="match status" value="1"/>
</dbReference>
<feature type="transmembrane region" description="Helical" evidence="1">
    <location>
        <begin position="321"/>
        <end position="340"/>
    </location>
</feature>
<keyword evidence="3" id="KW-0378">Hydrolase</keyword>
<gene>
    <name evidence="3" type="ORF">SAMN04488548_134514</name>
</gene>
<dbReference type="GO" id="GO:0009103">
    <property type="term" value="P:lipopolysaccharide biosynthetic process"/>
    <property type="evidence" value="ECO:0007669"/>
    <property type="project" value="TreeGrafter"/>
</dbReference>
<feature type="transmembrane region" description="Helical" evidence="1">
    <location>
        <begin position="48"/>
        <end position="68"/>
    </location>
</feature>